<dbReference type="eggNOG" id="KOG1075">
    <property type="taxonomic scope" value="Eukaryota"/>
</dbReference>
<feature type="domain" description="Reverse transcriptase" evidence="2">
    <location>
        <begin position="3"/>
        <end position="107"/>
    </location>
</feature>
<accession>A8XBK7</accession>
<dbReference type="RefSeq" id="XP_002648762.1">
    <property type="nucleotide sequence ID" value="XM_002648716.1"/>
</dbReference>
<dbReference type="KEGG" id="cbr:CBG_10693"/>
<reference evidence="3 4" key="2">
    <citation type="journal article" date="2011" name="PLoS Genet.">
        <title>Caenorhabditis briggsae recombinant inbred line genotypes reveal inter-strain incompatibility and the evolution of recombination.</title>
        <authorList>
            <person name="Ross J.A."/>
            <person name="Koboldt D.C."/>
            <person name="Staisch J.E."/>
            <person name="Chamberlin H.M."/>
            <person name="Gupta B.P."/>
            <person name="Miller R.D."/>
            <person name="Baird S.E."/>
            <person name="Haag E.S."/>
        </authorList>
    </citation>
    <scope>NUCLEOTIDE SEQUENCE [LARGE SCALE GENOMIC DNA]</scope>
    <source>
        <strain evidence="3 4">AF16</strain>
    </source>
</reference>
<evidence type="ECO:0000313" key="4">
    <source>
        <dbReference type="Proteomes" id="UP000008549"/>
    </source>
</evidence>
<dbReference type="OMA" id="NTIAMAC"/>
<name>A8XBK7_CAEBR</name>
<gene>
    <name evidence="3 5" type="ORF">CBG10693</name>
    <name evidence="3" type="ORF">CBG_10693</name>
</gene>
<keyword evidence="4" id="KW-1185">Reference proteome</keyword>
<evidence type="ECO:0000313" key="3">
    <source>
        <dbReference type="EMBL" id="CAP30023.1"/>
    </source>
</evidence>
<dbReference type="Proteomes" id="UP000008549">
    <property type="component" value="Unassembled WGS sequence"/>
</dbReference>
<dbReference type="Pfam" id="PF00078">
    <property type="entry name" value="RVT_1"/>
    <property type="match status" value="1"/>
</dbReference>
<dbReference type="CTD" id="8590771"/>
<dbReference type="InParanoid" id="A8XBK7"/>
<sequence length="528" mass="60357">MSKCQRGFQEREGCNESIGILRSAIDVAKGQKKHLSVAWLDLTNAFGSVPHELIEGTLKAYGFPKIVVTIIRDMYNGATIRVKSKTYKIDQIHIKSGVKQGDPISSTWKSHPVIDVCPQESRFWRLLTIWRFWPTQKSNFNSVITRQGKPEPPRTTTKTQVIRQDHPPNPGQRNTTRMYPAANRKRRSRSRMSTNHNNDHVPSLNTQEALVNGQLNSKFVVKDDNLALMVQATDKSKIKTFEESQVERLQQLLKNETVAAQLHRFLTEKKVKSEVVEVILQHPASTKFVRSGGKVSLASHRFVHRARLNLLSCNYNTYDKTLTKACRRCGYPSESQWHILQSCTFGLAKNITARHDAVLHKIKSLVEVGDKKDWTMQIDQEIPGFTQLRPDIFLESPDEKKVLVADVACPYEHGKRAMEENWNTKLDKYQKGFQHLTEQGIEVTVLPIVISSLGTWWSPTSDSLTALGIPKSTIRNIIPELCSTVLEQQEYILEPHTWRKIHQHTDSLRPNGHQWKKERTKPSNPATE</sequence>
<evidence type="ECO:0000313" key="5">
    <source>
        <dbReference type="WormBase" id="CBG10693"/>
    </source>
</evidence>
<dbReference type="AlphaFoldDB" id="A8XBK7"/>
<feature type="region of interest" description="Disordered" evidence="1">
    <location>
        <begin position="504"/>
        <end position="528"/>
    </location>
</feature>
<feature type="region of interest" description="Disordered" evidence="1">
    <location>
        <begin position="143"/>
        <end position="203"/>
    </location>
</feature>
<protein>
    <submittedName>
        <fullName evidence="3">Protein CBG10693</fullName>
    </submittedName>
</protein>
<dbReference type="GeneID" id="8590771"/>
<dbReference type="EMBL" id="HE601167">
    <property type="protein sequence ID" value="CAP30023.1"/>
    <property type="molecule type" value="Genomic_DNA"/>
</dbReference>
<evidence type="ECO:0000256" key="1">
    <source>
        <dbReference type="SAM" id="MobiDB-lite"/>
    </source>
</evidence>
<proteinExistence type="predicted"/>
<dbReference type="HOGENOM" id="CLU_516042_0_0_1"/>
<dbReference type="InterPro" id="IPR000477">
    <property type="entry name" value="RT_dom"/>
</dbReference>
<evidence type="ECO:0000259" key="2">
    <source>
        <dbReference type="Pfam" id="PF00078"/>
    </source>
</evidence>
<dbReference type="WormBase" id="CBG10693">
    <property type="protein sequence ID" value="CBP48952"/>
    <property type="gene ID" value="WBGene00031991"/>
</dbReference>
<reference evidence="3 4" key="1">
    <citation type="journal article" date="2003" name="PLoS Biol.">
        <title>The genome sequence of Caenorhabditis briggsae: a platform for comparative genomics.</title>
        <authorList>
            <person name="Stein L.D."/>
            <person name="Bao Z."/>
            <person name="Blasiar D."/>
            <person name="Blumenthal T."/>
            <person name="Brent M.R."/>
            <person name="Chen N."/>
            <person name="Chinwalla A."/>
            <person name="Clarke L."/>
            <person name="Clee C."/>
            <person name="Coghlan A."/>
            <person name="Coulson A."/>
            <person name="D'Eustachio P."/>
            <person name="Fitch D.H."/>
            <person name="Fulton L.A."/>
            <person name="Fulton R.E."/>
            <person name="Griffiths-Jones S."/>
            <person name="Harris T.W."/>
            <person name="Hillier L.W."/>
            <person name="Kamath R."/>
            <person name="Kuwabara P.E."/>
            <person name="Mardis E.R."/>
            <person name="Marra M.A."/>
            <person name="Miner T.L."/>
            <person name="Minx P."/>
            <person name="Mullikin J.C."/>
            <person name="Plumb R.W."/>
            <person name="Rogers J."/>
            <person name="Schein J.E."/>
            <person name="Sohrmann M."/>
            <person name="Spieth J."/>
            <person name="Stajich J.E."/>
            <person name="Wei C."/>
            <person name="Willey D."/>
            <person name="Wilson R.K."/>
            <person name="Durbin R."/>
            <person name="Waterston R.H."/>
        </authorList>
    </citation>
    <scope>NUCLEOTIDE SEQUENCE [LARGE SCALE GENOMIC DNA]</scope>
    <source>
        <strain evidence="3 4">AF16</strain>
    </source>
</reference>
<dbReference type="PANTHER" id="PTHR19446">
    <property type="entry name" value="REVERSE TRANSCRIPTASES"/>
    <property type="match status" value="1"/>
</dbReference>
<organism evidence="3 4">
    <name type="scientific">Caenorhabditis briggsae</name>
    <dbReference type="NCBI Taxonomy" id="6238"/>
    <lineage>
        <taxon>Eukaryota</taxon>
        <taxon>Metazoa</taxon>
        <taxon>Ecdysozoa</taxon>
        <taxon>Nematoda</taxon>
        <taxon>Chromadorea</taxon>
        <taxon>Rhabditida</taxon>
        <taxon>Rhabditina</taxon>
        <taxon>Rhabditomorpha</taxon>
        <taxon>Rhabditoidea</taxon>
        <taxon>Rhabditidae</taxon>
        <taxon>Peloderinae</taxon>
        <taxon>Caenorhabditis</taxon>
    </lineage>
</organism>